<evidence type="ECO:0000313" key="9">
    <source>
        <dbReference type="EMBL" id="RDV04181.1"/>
    </source>
</evidence>
<comment type="similarity">
    <text evidence="6">Belongs to the peptidase M48 family.</text>
</comment>
<dbReference type="CDD" id="cd07342">
    <property type="entry name" value="M48C_Oma1_like"/>
    <property type="match status" value="1"/>
</dbReference>
<evidence type="ECO:0000256" key="4">
    <source>
        <dbReference type="ARBA" id="ARBA00022833"/>
    </source>
</evidence>
<gene>
    <name evidence="9" type="ORF">DXH78_06050</name>
</gene>
<reference evidence="10" key="1">
    <citation type="submission" date="2018-08" db="EMBL/GenBank/DDBJ databases">
        <authorList>
            <person name="Kim S.-J."/>
            <person name="Jung G.-Y."/>
        </authorList>
    </citation>
    <scope>NUCLEOTIDE SEQUENCE [LARGE SCALE GENOMIC DNA]</scope>
    <source>
        <strain evidence="10">GY_H</strain>
    </source>
</reference>
<comment type="caution">
    <text evidence="9">The sequence shown here is derived from an EMBL/GenBank/DDBJ whole genome shotgun (WGS) entry which is preliminary data.</text>
</comment>
<proteinExistence type="inferred from homology"/>
<evidence type="ECO:0000313" key="10">
    <source>
        <dbReference type="Proteomes" id="UP000263993"/>
    </source>
</evidence>
<keyword evidence="2" id="KW-0479">Metal-binding</keyword>
<keyword evidence="3 6" id="KW-0378">Hydrolase</keyword>
<evidence type="ECO:0000256" key="1">
    <source>
        <dbReference type="ARBA" id="ARBA00022670"/>
    </source>
</evidence>
<dbReference type="GO" id="GO:0046872">
    <property type="term" value="F:metal ion binding"/>
    <property type="evidence" value="ECO:0007669"/>
    <property type="project" value="UniProtKB-KW"/>
</dbReference>
<evidence type="ECO:0000256" key="7">
    <source>
        <dbReference type="SAM" id="MobiDB-lite"/>
    </source>
</evidence>
<organism evidence="9 10">
    <name type="scientific">Undibacter mobilis</name>
    <dbReference type="NCBI Taxonomy" id="2292256"/>
    <lineage>
        <taxon>Bacteria</taxon>
        <taxon>Pseudomonadati</taxon>
        <taxon>Pseudomonadota</taxon>
        <taxon>Alphaproteobacteria</taxon>
        <taxon>Hyphomicrobiales</taxon>
        <taxon>Nitrobacteraceae</taxon>
        <taxon>Undibacter</taxon>
    </lineage>
</organism>
<keyword evidence="1 6" id="KW-0645">Protease</keyword>
<dbReference type="SMART" id="SM00228">
    <property type="entry name" value="PDZ"/>
    <property type="match status" value="1"/>
</dbReference>
<feature type="compositionally biased region" description="Low complexity" evidence="7">
    <location>
        <begin position="378"/>
        <end position="390"/>
    </location>
</feature>
<dbReference type="Pfam" id="PF01435">
    <property type="entry name" value="Peptidase_M48"/>
    <property type="match status" value="1"/>
</dbReference>
<evidence type="ECO:0000256" key="3">
    <source>
        <dbReference type="ARBA" id="ARBA00022801"/>
    </source>
</evidence>
<comment type="cofactor">
    <cofactor evidence="6">
        <name>Zn(2+)</name>
        <dbReference type="ChEBI" id="CHEBI:29105"/>
    </cofactor>
    <text evidence="6">Binds 1 zinc ion per subunit.</text>
</comment>
<dbReference type="OrthoDB" id="7338723at2"/>
<evidence type="ECO:0000256" key="5">
    <source>
        <dbReference type="ARBA" id="ARBA00023049"/>
    </source>
</evidence>
<accession>A0A371B9Z6</accession>
<dbReference type="Gene3D" id="3.30.2010.10">
    <property type="entry name" value="Metalloproteases ('zincins'), catalytic domain"/>
    <property type="match status" value="1"/>
</dbReference>
<dbReference type="GO" id="GO:0016020">
    <property type="term" value="C:membrane"/>
    <property type="evidence" value="ECO:0007669"/>
    <property type="project" value="TreeGrafter"/>
</dbReference>
<dbReference type="Gene3D" id="2.30.42.10">
    <property type="match status" value="1"/>
</dbReference>
<keyword evidence="10" id="KW-1185">Reference proteome</keyword>
<evidence type="ECO:0000256" key="6">
    <source>
        <dbReference type="RuleBase" id="RU003983"/>
    </source>
</evidence>
<dbReference type="SUPFAM" id="SSF50156">
    <property type="entry name" value="PDZ domain-like"/>
    <property type="match status" value="1"/>
</dbReference>
<dbReference type="InterPro" id="IPR041489">
    <property type="entry name" value="PDZ_6"/>
</dbReference>
<dbReference type="AlphaFoldDB" id="A0A371B9Z6"/>
<feature type="compositionally biased region" description="Basic and acidic residues" evidence="7">
    <location>
        <begin position="360"/>
        <end position="377"/>
    </location>
</feature>
<dbReference type="InterPro" id="IPR001478">
    <property type="entry name" value="PDZ"/>
</dbReference>
<evidence type="ECO:0000259" key="8">
    <source>
        <dbReference type="SMART" id="SM00228"/>
    </source>
</evidence>
<dbReference type="GO" id="GO:0004222">
    <property type="term" value="F:metalloendopeptidase activity"/>
    <property type="evidence" value="ECO:0007669"/>
    <property type="project" value="InterPro"/>
</dbReference>
<dbReference type="EMBL" id="QRGO01000001">
    <property type="protein sequence ID" value="RDV04181.1"/>
    <property type="molecule type" value="Genomic_DNA"/>
</dbReference>
<name>A0A371B9Z6_9BRAD</name>
<dbReference type="InterPro" id="IPR036034">
    <property type="entry name" value="PDZ_sf"/>
</dbReference>
<dbReference type="PANTHER" id="PTHR22726:SF1">
    <property type="entry name" value="METALLOENDOPEPTIDASE OMA1, MITOCHONDRIAL"/>
    <property type="match status" value="1"/>
</dbReference>
<feature type="domain" description="PDZ" evidence="8">
    <location>
        <begin position="95"/>
        <end position="185"/>
    </location>
</feature>
<evidence type="ECO:0000256" key="2">
    <source>
        <dbReference type="ARBA" id="ARBA00022723"/>
    </source>
</evidence>
<protein>
    <submittedName>
        <fullName evidence="9">PDZ domain-containing protein</fullName>
    </submittedName>
</protein>
<dbReference type="Proteomes" id="UP000263993">
    <property type="component" value="Unassembled WGS sequence"/>
</dbReference>
<keyword evidence="4 6" id="KW-0862">Zinc</keyword>
<dbReference type="InterPro" id="IPR051156">
    <property type="entry name" value="Mito/Outer_Membr_Metalloprot"/>
</dbReference>
<dbReference type="Pfam" id="PF17820">
    <property type="entry name" value="PDZ_6"/>
    <property type="match status" value="1"/>
</dbReference>
<dbReference type="InterPro" id="IPR001915">
    <property type="entry name" value="Peptidase_M48"/>
</dbReference>
<sequence length="390" mass="41841">MGDATLGHKVRGSVLRQARPVSVAVMTVWASGFLTSCAAPVAQLPDMAKDVVAAEQRAQQIAQLRRYYSERHRMDAVAFRIRTANVAACKDRIAAQIGLTAATPRSLPRRYQSYASEALSIGWSRPTAISVVEGSPAAQAGLVAGDELTALNGDLIPLWGTANWMWRKIAENGTDPVRLDVRRDGVDRTVTVTPVMGCSIPVEYHIDETVNASASDLKILITSGILALTQSDAELALVIGHELAHSTLGHLDKQRWNTIVGAAAGAAIDVGILAGGVSTGGAFRKQFGGLGAMAYSVGFEREADYVGAYYAARAGYDTKGTEEIWRRMAFVQPQSILSGRTHPIMAVRFVQIQKTTAEIEDKKRRGRPLEPELKSADADPAPAVEAAARH</sequence>
<keyword evidence="5 6" id="KW-0482">Metalloprotease</keyword>
<dbReference type="GO" id="GO:0051603">
    <property type="term" value="P:proteolysis involved in protein catabolic process"/>
    <property type="evidence" value="ECO:0007669"/>
    <property type="project" value="TreeGrafter"/>
</dbReference>
<dbReference type="PANTHER" id="PTHR22726">
    <property type="entry name" value="METALLOENDOPEPTIDASE OMA1"/>
    <property type="match status" value="1"/>
</dbReference>
<feature type="region of interest" description="Disordered" evidence="7">
    <location>
        <begin position="360"/>
        <end position="390"/>
    </location>
</feature>